<dbReference type="Proteomes" id="UP000244855">
    <property type="component" value="Unassembled WGS sequence"/>
</dbReference>
<evidence type="ECO:0000313" key="2">
    <source>
        <dbReference type="Proteomes" id="UP000244855"/>
    </source>
</evidence>
<accession>A0A2V1E8J3</accession>
<reference evidence="1 2" key="1">
    <citation type="journal article" date="2018" name="Sci. Rep.">
        <title>Comparative genomics provides insights into the lifestyle and reveals functional heterogeneity of dark septate endophytic fungi.</title>
        <authorList>
            <person name="Knapp D.G."/>
            <person name="Nemeth J.B."/>
            <person name="Barry K."/>
            <person name="Hainaut M."/>
            <person name="Henrissat B."/>
            <person name="Johnson J."/>
            <person name="Kuo A."/>
            <person name="Lim J.H.P."/>
            <person name="Lipzen A."/>
            <person name="Nolan M."/>
            <person name="Ohm R.A."/>
            <person name="Tamas L."/>
            <person name="Grigoriev I.V."/>
            <person name="Spatafora J.W."/>
            <person name="Nagy L.G."/>
            <person name="Kovacs G.M."/>
        </authorList>
    </citation>
    <scope>NUCLEOTIDE SEQUENCE [LARGE SCALE GENOMIC DNA]</scope>
    <source>
        <strain evidence="1 2">DSE2036</strain>
    </source>
</reference>
<proteinExistence type="predicted"/>
<name>A0A2V1E8J3_9PLEO</name>
<protein>
    <submittedName>
        <fullName evidence="1">Uncharacterized protein</fullName>
    </submittedName>
</protein>
<evidence type="ECO:0000313" key="1">
    <source>
        <dbReference type="EMBL" id="PVI06918.1"/>
    </source>
</evidence>
<gene>
    <name evidence="1" type="ORF">DM02DRAFT_378534</name>
</gene>
<sequence length="105" mass="11381">MRCRAALVPIARHGVVMVSLDCVLNTLSLSLYTVVATPPCKSTFPVFFRMQQSLGTTIATSQSLPPIRTAMARSHYATQSVAGGLVVVGFEAMPRDKNAIMEWPN</sequence>
<dbReference type="EMBL" id="KZ805306">
    <property type="protein sequence ID" value="PVI06918.1"/>
    <property type="molecule type" value="Genomic_DNA"/>
</dbReference>
<dbReference type="AlphaFoldDB" id="A0A2V1E8J3"/>
<keyword evidence="2" id="KW-1185">Reference proteome</keyword>
<organism evidence="1 2">
    <name type="scientific">Periconia macrospinosa</name>
    <dbReference type="NCBI Taxonomy" id="97972"/>
    <lineage>
        <taxon>Eukaryota</taxon>
        <taxon>Fungi</taxon>
        <taxon>Dikarya</taxon>
        <taxon>Ascomycota</taxon>
        <taxon>Pezizomycotina</taxon>
        <taxon>Dothideomycetes</taxon>
        <taxon>Pleosporomycetidae</taxon>
        <taxon>Pleosporales</taxon>
        <taxon>Massarineae</taxon>
        <taxon>Periconiaceae</taxon>
        <taxon>Periconia</taxon>
    </lineage>
</organism>